<dbReference type="InterPro" id="IPR012347">
    <property type="entry name" value="Ferritin-like"/>
</dbReference>
<dbReference type="PROSITE" id="PS51257">
    <property type="entry name" value="PROKAR_LIPOPROTEIN"/>
    <property type="match status" value="1"/>
</dbReference>
<evidence type="ECO:0000256" key="1">
    <source>
        <dbReference type="SAM" id="MobiDB-lite"/>
    </source>
</evidence>
<protein>
    <submittedName>
        <fullName evidence="3">DUF305 domain-containing protein</fullName>
    </submittedName>
</protein>
<evidence type="ECO:0000313" key="3">
    <source>
        <dbReference type="EMBL" id="MFC4293051.1"/>
    </source>
</evidence>
<accession>A0ABV8RL94</accession>
<dbReference type="RefSeq" id="WP_381424245.1">
    <property type="nucleotide sequence ID" value="NZ_JBHSDH010000013.1"/>
</dbReference>
<dbReference type="PANTHER" id="PTHR36933:SF1">
    <property type="entry name" value="SLL0788 PROTEIN"/>
    <property type="match status" value="1"/>
</dbReference>
<dbReference type="PANTHER" id="PTHR36933">
    <property type="entry name" value="SLL0788 PROTEIN"/>
    <property type="match status" value="1"/>
</dbReference>
<dbReference type="InterPro" id="IPR005183">
    <property type="entry name" value="DUF305_CopM-like"/>
</dbReference>
<reference evidence="4" key="1">
    <citation type="journal article" date="2019" name="Int. J. Syst. Evol. Microbiol.">
        <title>The Global Catalogue of Microorganisms (GCM) 10K type strain sequencing project: providing services to taxonomists for standard genome sequencing and annotation.</title>
        <authorList>
            <consortium name="The Broad Institute Genomics Platform"/>
            <consortium name="The Broad Institute Genome Sequencing Center for Infectious Disease"/>
            <person name="Wu L."/>
            <person name="Ma J."/>
        </authorList>
    </citation>
    <scope>NUCLEOTIDE SEQUENCE [LARGE SCALE GENOMIC DNA]</scope>
    <source>
        <strain evidence="4">CECT 8531</strain>
    </source>
</reference>
<keyword evidence="4" id="KW-1185">Reference proteome</keyword>
<dbReference type="Proteomes" id="UP001595887">
    <property type="component" value="Unassembled WGS sequence"/>
</dbReference>
<feature type="domain" description="DUF305" evidence="2">
    <location>
        <begin position="67"/>
        <end position="131"/>
    </location>
</feature>
<sequence length="141" mass="14918">MKKLALLPLLLLAACTQPEHDPNAGERVPDPEAAAPDTAGMNEAQKAYTAANDKMHKGMGDIPADADEAFMRGMIPHHQGAVEMAEIALKYGKDPESRALAEAVIKAQKAEIAQMEAWLKKRGIDPAAAGSDAVDHAAMGH</sequence>
<organism evidence="3 4">
    <name type="scientific">Sphingorhabdus arenilitoris</name>
    <dbReference type="NCBI Taxonomy" id="1490041"/>
    <lineage>
        <taxon>Bacteria</taxon>
        <taxon>Pseudomonadati</taxon>
        <taxon>Pseudomonadota</taxon>
        <taxon>Alphaproteobacteria</taxon>
        <taxon>Sphingomonadales</taxon>
        <taxon>Sphingomonadaceae</taxon>
        <taxon>Sphingorhabdus</taxon>
    </lineage>
</organism>
<feature type="compositionally biased region" description="Basic and acidic residues" evidence="1">
    <location>
        <begin position="18"/>
        <end position="30"/>
    </location>
</feature>
<comment type="caution">
    <text evidence="3">The sequence shown here is derived from an EMBL/GenBank/DDBJ whole genome shotgun (WGS) entry which is preliminary data.</text>
</comment>
<name>A0ABV8RL94_9SPHN</name>
<evidence type="ECO:0000259" key="2">
    <source>
        <dbReference type="Pfam" id="PF03713"/>
    </source>
</evidence>
<gene>
    <name evidence="3" type="ORF">ACFOWX_11560</name>
</gene>
<dbReference type="EMBL" id="JBHSDH010000013">
    <property type="protein sequence ID" value="MFC4293051.1"/>
    <property type="molecule type" value="Genomic_DNA"/>
</dbReference>
<evidence type="ECO:0000313" key="4">
    <source>
        <dbReference type="Proteomes" id="UP001595887"/>
    </source>
</evidence>
<dbReference type="Pfam" id="PF03713">
    <property type="entry name" value="DUF305"/>
    <property type="match status" value="1"/>
</dbReference>
<dbReference type="Gene3D" id="1.20.1260.10">
    <property type="match status" value="1"/>
</dbReference>
<feature type="region of interest" description="Disordered" evidence="1">
    <location>
        <begin position="18"/>
        <end position="55"/>
    </location>
</feature>
<proteinExistence type="predicted"/>